<proteinExistence type="predicted"/>
<dbReference type="Pfam" id="PF08529">
    <property type="entry name" value="NusA_N"/>
    <property type="match status" value="1"/>
</dbReference>
<dbReference type="GO" id="GO:0005829">
    <property type="term" value="C:cytosol"/>
    <property type="evidence" value="ECO:0007669"/>
    <property type="project" value="TreeGrafter"/>
</dbReference>
<evidence type="ECO:0000259" key="6">
    <source>
        <dbReference type="PROSITE" id="PS50126"/>
    </source>
</evidence>
<dbReference type="InterPro" id="IPR015946">
    <property type="entry name" value="KH_dom-like_a/b"/>
</dbReference>
<dbReference type="InterPro" id="IPR030842">
    <property type="entry name" value="TF_NusA_bacterial"/>
</dbReference>
<dbReference type="Gene3D" id="3.30.300.20">
    <property type="match status" value="2"/>
</dbReference>
<dbReference type="GO" id="GO:0003723">
    <property type="term" value="F:RNA binding"/>
    <property type="evidence" value="ECO:0007669"/>
    <property type="project" value="UniProtKB-KW"/>
</dbReference>
<reference evidence="7" key="1">
    <citation type="submission" date="2019-01" db="EMBL/GenBank/DDBJ databases">
        <authorList>
            <consortium name="Pathogen Informatics"/>
        </authorList>
    </citation>
    <scope>NUCLEOTIDE SEQUENCE [LARGE SCALE GENOMIC DNA]</scope>
    <source>
        <strain evidence="7">NCTC10113</strain>
    </source>
</reference>
<dbReference type="InterPro" id="IPR025249">
    <property type="entry name" value="TF_NusA_KH_1st"/>
</dbReference>
<gene>
    <name evidence="7" type="primary">nusA_2</name>
    <name evidence="7" type="ORF">NCTC10113_01549</name>
</gene>
<dbReference type="Pfam" id="PF13184">
    <property type="entry name" value="KH_NusA_1st"/>
    <property type="match status" value="1"/>
</dbReference>
<organism evidence="7">
    <name type="scientific">Metamycoplasma salivarium</name>
    <name type="common">Mycoplasma salivarium</name>
    <dbReference type="NCBI Taxonomy" id="2124"/>
    <lineage>
        <taxon>Bacteria</taxon>
        <taxon>Bacillati</taxon>
        <taxon>Mycoplasmatota</taxon>
        <taxon>Mycoplasmoidales</taxon>
        <taxon>Metamycoplasmataceae</taxon>
        <taxon>Metamycoplasma</taxon>
    </lineage>
</organism>
<sequence>MGKLFDKNFFCYIIKFVIFKTLEKVGVLLTFLYRKANAMESSDLKFKEFLRSIFNLSNLRNIPKEVIIDYFKQSVEKVIYGTYDEDAELEFIIDEANNNLSIINHKKLVVEDPKNPSDIVRFIEVPLSIAKTIKEKAKIDDFVSEEIDLDSFSKRDFVKILENFKGLINDFEKNRIINDYQNKIGEVVKARLSQYQKNGILLELVENPKVIAFMPNSAANKKITDSLSPADTIDVCIVSLLQDNKNAQLLVSNVDDKILVKLFYNEIPEVAQGYVEIAYIARIAGLRSKVVVKKSPTAPAYIEEIGSIIGRNAARISAISEQLKGEKIDLVQYSEDKKQLIMNAISPAKVIDIIQTKPTNGSKSAYIVIVPDVQHTLAIGKKGHNVLLASDIVKAKLDIISQSEADEKHIAYNIENGNVTDEDFKILEQGKKLRSNFKSRQKTPIGFDDKNKINLDDFAMEIAEMQSQIKSTNFEEQLLGSNLTDTIDATIEEARENVLDTNNTEDVYKDLEKAIKNNKTDEKDDYEKIAKTKLKDFQQDNDILGDIDLSDINDEDWE</sequence>
<dbReference type="InterPro" id="IPR009019">
    <property type="entry name" value="KH_sf_prok-type"/>
</dbReference>
<evidence type="ECO:0000256" key="4">
    <source>
        <dbReference type="ARBA" id="ARBA00023015"/>
    </source>
</evidence>
<dbReference type="GO" id="GO:0031564">
    <property type="term" value="P:transcription antitermination"/>
    <property type="evidence" value="ECO:0007669"/>
    <property type="project" value="InterPro"/>
</dbReference>
<geneLocation type="plasmid" evidence="7">
    <name>2</name>
</geneLocation>
<evidence type="ECO:0000256" key="3">
    <source>
        <dbReference type="ARBA" id="ARBA00022884"/>
    </source>
</evidence>
<dbReference type="InterPro" id="IPR036555">
    <property type="entry name" value="NusA_N_sf"/>
</dbReference>
<dbReference type="SMART" id="SM00316">
    <property type="entry name" value="S1"/>
    <property type="match status" value="1"/>
</dbReference>
<dbReference type="PANTHER" id="PTHR22648:SF0">
    <property type="entry name" value="TRANSCRIPTION TERMINATION_ANTITERMINATION PROTEIN NUSA"/>
    <property type="match status" value="1"/>
</dbReference>
<keyword evidence="7" id="KW-0614">Plasmid</keyword>
<evidence type="ECO:0000256" key="2">
    <source>
        <dbReference type="ARBA" id="ARBA00022490"/>
    </source>
</evidence>
<dbReference type="Gene3D" id="3.30.1480.10">
    <property type="entry name" value="NusA, N-terminal domain"/>
    <property type="match status" value="1"/>
</dbReference>
<evidence type="ECO:0000313" key="7">
    <source>
        <dbReference type="EMBL" id="VEU56634.1"/>
    </source>
</evidence>
<evidence type="ECO:0000256" key="5">
    <source>
        <dbReference type="ARBA" id="ARBA00023163"/>
    </source>
</evidence>
<dbReference type="Pfam" id="PF26594">
    <property type="entry name" value="KH_NusA_2nd"/>
    <property type="match status" value="1"/>
</dbReference>
<dbReference type="AlphaFoldDB" id="A0A448ZZH0"/>
<keyword evidence="3" id="KW-0694">RNA-binding</keyword>
<dbReference type="GO" id="GO:0006353">
    <property type="term" value="P:DNA-templated transcription termination"/>
    <property type="evidence" value="ECO:0007669"/>
    <property type="project" value="UniProtKB-KW"/>
</dbReference>
<dbReference type="PROSITE" id="PS50126">
    <property type="entry name" value="S1"/>
    <property type="match status" value="1"/>
</dbReference>
<dbReference type="GO" id="GO:0003700">
    <property type="term" value="F:DNA-binding transcription factor activity"/>
    <property type="evidence" value="ECO:0007669"/>
    <property type="project" value="InterPro"/>
</dbReference>
<feature type="domain" description="S1 motif" evidence="6">
    <location>
        <begin position="185"/>
        <end position="254"/>
    </location>
</feature>
<keyword evidence="5" id="KW-0804">Transcription</keyword>
<dbReference type="PANTHER" id="PTHR22648">
    <property type="entry name" value="TRANSCRIPTION TERMINATION FACTOR NUSA"/>
    <property type="match status" value="1"/>
</dbReference>
<dbReference type="InterPro" id="IPR058582">
    <property type="entry name" value="KH_NusA_2nd"/>
</dbReference>
<keyword evidence="2" id="KW-0963">Cytoplasm</keyword>
<dbReference type="SUPFAM" id="SSF54814">
    <property type="entry name" value="Prokaryotic type KH domain (KH-domain type II)"/>
    <property type="match status" value="2"/>
</dbReference>
<protein>
    <submittedName>
        <fullName evidence="7">Transcription elongation protein nusA</fullName>
    </submittedName>
</protein>
<dbReference type="EMBL" id="LR214939">
    <property type="protein sequence ID" value="VEU56634.1"/>
    <property type="molecule type" value="Genomic_DNA"/>
</dbReference>
<dbReference type="InterPro" id="IPR013735">
    <property type="entry name" value="TF_NusA_N"/>
</dbReference>
<accession>A0A448ZZH0</accession>
<dbReference type="InterPro" id="IPR003029">
    <property type="entry name" value="S1_domain"/>
</dbReference>
<dbReference type="SUPFAM" id="SSF69705">
    <property type="entry name" value="Transcription factor NusA, N-terminal domain"/>
    <property type="match status" value="1"/>
</dbReference>
<keyword evidence="4" id="KW-0805">Transcription regulation</keyword>
<name>A0A448ZZH0_METSV</name>
<evidence type="ECO:0000256" key="1">
    <source>
        <dbReference type="ARBA" id="ARBA00022472"/>
    </source>
</evidence>
<keyword evidence="1" id="KW-0806">Transcription termination</keyword>